<feature type="compositionally biased region" description="Acidic residues" evidence="1">
    <location>
        <begin position="113"/>
        <end position="123"/>
    </location>
</feature>
<keyword evidence="2" id="KW-1133">Transmembrane helix</keyword>
<feature type="compositionally biased region" description="Low complexity" evidence="1">
    <location>
        <begin position="198"/>
        <end position="208"/>
    </location>
</feature>
<feature type="region of interest" description="Disordered" evidence="1">
    <location>
        <begin position="1"/>
        <end position="214"/>
    </location>
</feature>
<feature type="compositionally biased region" description="Low complexity" evidence="1">
    <location>
        <begin position="131"/>
        <end position="146"/>
    </location>
</feature>
<accession>A0A8H4QW47</accession>
<feature type="transmembrane region" description="Helical" evidence="2">
    <location>
        <begin position="460"/>
        <end position="482"/>
    </location>
</feature>
<dbReference type="AlphaFoldDB" id="A0A8H4QW47"/>
<evidence type="ECO:0000256" key="2">
    <source>
        <dbReference type="SAM" id="Phobius"/>
    </source>
</evidence>
<feature type="compositionally biased region" description="Polar residues" evidence="1">
    <location>
        <begin position="575"/>
        <end position="587"/>
    </location>
</feature>
<evidence type="ECO:0000313" key="4">
    <source>
        <dbReference type="Proteomes" id="UP000521872"/>
    </source>
</evidence>
<evidence type="ECO:0000313" key="3">
    <source>
        <dbReference type="EMBL" id="KAF4617407.1"/>
    </source>
</evidence>
<feature type="compositionally biased region" description="Gly residues" evidence="1">
    <location>
        <begin position="403"/>
        <end position="417"/>
    </location>
</feature>
<organism evidence="3 4">
    <name type="scientific">Agrocybe pediades</name>
    <dbReference type="NCBI Taxonomy" id="84607"/>
    <lineage>
        <taxon>Eukaryota</taxon>
        <taxon>Fungi</taxon>
        <taxon>Dikarya</taxon>
        <taxon>Basidiomycota</taxon>
        <taxon>Agaricomycotina</taxon>
        <taxon>Agaricomycetes</taxon>
        <taxon>Agaricomycetidae</taxon>
        <taxon>Agaricales</taxon>
        <taxon>Agaricineae</taxon>
        <taxon>Strophariaceae</taxon>
        <taxon>Agrocybe</taxon>
    </lineage>
</organism>
<comment type="caution">
    <text evidence="3">The sequence shown here is derived from an EMBL/GenBank/DDBJ whole genome shotgun (WGS) entry which is preliminary data.</text>
</comment>
<feature type="compositionally biased region" description="Basic and acidic residues" evidence="1">
    <location>
        <begin position="375"/>
        <end position="384"/>
    </location>
</feature>
<proteinExistence type="predicted"/>
<feature type="region of interest" description="Disordered" evidence="1">
    <location>
        <begin position="301"/>
        <end position="323"/>
    </location>
</feature>
<keyword evidence="4" id="KW-1185">Reference proteome</keyword>
<feature type="compositionally biased region" description="Low complexity" evidence="1">
    <location>
        <begin position="301"/>
        <end position="311"/>
    </location>
</feature>
<sequence length="613" mass="64103">MSGPPLAGRPPFATDEPDSYYSSPSSSASTPQQRTRFHIPSPHEERVNANKRTSAYDVYDNYLAAPSSSSSGPSSSSSSSNPFANPTSSSSNNTSNTSSNRDSGIGALLMSLDDSDSDSDSDESPAPRSKNAALAAAVSSNSNSSNGTGPTPNAHRHNPFTNPQGQEQGQQQQQRQRQSRNPFETPPLQVQSRGPAGQPQMQQQQQTQRTVLAAPQPGYAAPIAALNLGQLTASAGSMPVPPQAAMTRQQQPSMPGMSMPAPVSMPHPHPHQHTPKGPPSTLQINTSIPLPMPAHSPFTPLTPFTPGGAPFDPTRVASPHPLLPPVTPITPAFVRPVASNKGVRKGGGGAPPTPKPVGFDESVFGGKQGAGGGGVEEKERRSVETLDDEQGYPIPAPRRRGSGDGAGAGHAPGGAGGKGDEFWRRFSMVVKERERGRAAGKESSWLHETLSNSSRHTRSISVVAFFLVVLIAAGIGCGVYFTRNAPGHQQPKLFGGGAGNVATDTVGEGGATGKGGVGGGTKTVLHVSPTFTIDGRGWEEEVGVVPTPTPTPTMMPTPAVSPTVVVVDEEKGRGNASSSSRNHASEQQLKRWKRRYEGGWKSRLGLVLEEGVF</sequence>
<feature type="compositionally biased region" description="Low complexity" evidence="1">
    <location>
        <begin position="64"/>
        <end position="100"/>
    </location>
</feature>
<gene>
    <name evidence="3" type="ORF">D9613_006372</name>
</gene>
<feature type="region of interest" description="Disordered" evidence="1">
    <location>
        <begin position="339"/>
        <end position="420"/>
    </location>
</feature>
<protein>
    <submittedName>
        <fullName evidence="3">Uncharacterized protein</fullName>
    </submittedName>
</protein>
<keyword evidence="2" id="KW-0472">Membrane</keyword>
<feature type="compositionally biased region" description="Low complexity" evidence="1">
    <location>
        <begin position="19"/>
        <end position="34"/>
    </location>
</feature>
<dbReference type="Proteomes" id="UP000521872">
    <property type="component" value="Unassembled WGS sequence"/>
</dbReference>
<feature type="region of interest" description="Disordered" evidence="1">
    <location>
        <begin position="570"/>
        <end position="590"/>
    </location>
</feature>
<dbReference type="EMBL" id="JAACJL010000030">
    <property type="protein sequence ID" value="KAF4617407.1"/>
    <property type="molecule type" value="Genomic_DNA"/>
</dbReference>
<name>A0A8H4QW47_9AGAR</name>
<reference evidence="3 4" key="1">
    <citation type="submission" date="2019-12" db="EMBL/GenBank/DDBJ databases">
        <authorList>
            <person name="Floudas D."/>
            <person name="Bentzer J."/>
            <person name="Ahren D."/>
            <person name="Johansson T."/>
            <person name="Persson P."/>
            <person name="Tunlid A."/>
        </authorList>
    </citation>
    <scope>NUCLEOTIDE SEQUENCE [LARGE SCALE GENOMIC DNA]</scope>
    <source>
        <strain evidence="3 4">CBS 102.39</strain>
    </source>
</reference>
<feature type="compositionally biased region" description="Low complexity" evidence="1">
    <location>
        <begin position="164"/>
        <end position="176"/>
    </location>
</feature>
<evidence type="ECO:0000256" key="1">
    <source>
        <dbReference type="SAM" id="MobiDB-lite"/>
    </source>
</evidence>
<keyword evidence="2" id="KW-0812">Transmembrane</keyword>